<feature type="region of interest" description="Disordered" evidence="1">
    <location>
        <begin position="150"/>
        <end position="178"/>
    </location>
</feature>
<dbReference type="AlphaFoldDB" id="A0A917HE27"/>
<reference evidence="4" key="1">
    <citation type="journal article" date="2014" name="Int. J. Syst. Evol. Microbiol.">
        <title>Complete genome sequence of Corynebacterium casei LMG S-19264T (=DSM 44701T), isolated from a smear-ripened cheese.</title>
        <authorList>
            <consortium name="US DOE Joint Genome Institute (JGI-PGF)"/>
            <person name="Walter F."/>
            <person name="Albersmeier A."/>
            <person name="Kalinowski J."/>
            <person name="Ruckert C."/>
        </authorList>
    </citation>
    <scope>NUCLEOTIDE SEQUENCE</scope>
    <source>
        <strain evidence="4">CGMCC 1.12195</strain>
    </source>
</reference>
<dbReference type="GO" id="GO:0008236">
    <property type="term" value="F:serine-type peptidase activity"/>
    <property type="evidence" value="ECO:0007669"/>
    <property type="project" value="InterPro"/>
</dbReference>
<name>A0A917HE27_9SPHI</name>
<dbReference type="Pfam" id="PF00930">
    <property type="entry name" value="DPPIV_N"/>
    <property type="match status" value="1"/>
</dbReference>
<evidence type="ECO:0000313" key="5">
    <source>
        <dbReference type="Proteomes" id="UP000660862"/>
    </source>
</evidence>
<feature type="compositionally biased region" description="Basic and acidic residues" evidence="1">
    <location>
        <begin position="167"/>
        <end position="177"/>
    </location>
</feature>
<feature type="compositionally biased region" description="Basic and acidic residues" evidence="1">
    <location>
        <begin position="150"/>
        <end position="160"/>
    </location>
</feature>
<dbReference type="SUPFAM" id="SSF53474">
    <property type="entry name" value="alpha/beta-Hydrolases"/>
    <property type="match status" value="1"/>
</dbReference>
<dbReference type="SUPFAM" id="SSF82171">
    <property type="entry name" value="DPP6 N-terminal domain-like"/>
    <property type="match status" value="1"/>
</dbReference>
<evidence type="ECO:0000259" key="3">
    <source>
        <dbReference type="Pfam" id="PF00930"/>
    </source>
</evidence>
<evidence type="ECO:0000313" key="4">
    <source>
        <dbReference type="EMBL" id="GGG76310.1"/>
    </source>
</evidence>
<evidence type="ECO:0000259" key="2">
    <source>
        <dbReference type="Pfam" id="PF00326"/>
    </source>
</evidence>
<dbReference type="PANTHER" id="PTHR11731:SF118">
    <property type="entry name" value="BLR1971 PROTEIN"/>
    <property type="match status" value="1"/>
</dbReference>
<accession>A0A917HE27</accession>
<evidence type="ECO:0000256" key="1">
    <source>
        <dbReference type="SAM" id="MobiDB-lite"/>
    </source>
</evidence>
<sequence>MGDFNKLDHMKTINYLAICLMFGGLLTVDGAFAQGAVADYKRANAFGETTRNKVFYAPTAFSWLEDQQRLWYVHETPAGRRFIFVDASKKQKAEAFDHAKLATALAMASDEVVDADSLPFYSIAYKGTNRIEFDAYGKVWSANLADYKVSDTGRKPEPRGRRGYWGNREENESREIPSPDSNWVAYIKNHNVYIRERGDGKDEIQLSYDGALGHHYSSQIAWSPDSKKLAVNKVRPNTPHKIYFVESSPSAQLQPILQERNYLKPGDALPQSQPVLFLLESKQSVPIDPERIPNQYSISRLEWREDSRAFTFEYNQRGHQRYEVMSVDANNGEVKALITETSKTFVEYSGKKYRKDIHDGQEIIWASERDGWNHLYLYDGQTGKVKNQITKGEWVVREVAYVDEEHRYIIFAGSGKEAGQDPYFIQYYRVNFDGSGFRPLTTEDGNHRASFSSDFSTFVDTYSRVDAPPVSVLRSATDGNILFELEKADASALLATGWKYPEVFHAKGRDGETDIWGVVIRPSNFDPNKSYPVIENIYAGPQGSFVPKNFGTQQGMAALAELGFIVVQIDGMGTSNRSKAFHDVCWKDLKDAGFPDRILWMQAAAQRYTYMDLGRVGIYGTSAGGQNAAGAVLFHPEFYKVAVSSCGCHDNRMDKMWWNEQWMGYPIGPQYAECSNVVNAHKLEGKLMLIVGEVDDNVDPASTMQVVDALIKANKEHELVVLPGAGHTSGGEYGEKKRRDFFVKYLLGVDPPVWEGQKAVF</sequence>
<reference evidence="4" key="2">
    <citation type="submission" date="2020-09" db="EMBL/GenBank/DDBJ databases">
        <authorList>
            <person name="Sun Q."/>
            <person name="Zhou Y."/>
        </authorList>
    </citation>
    <scope>NUCLEOTIDE SEQUENCE</scope>
    <source>
        <strain evidence="4">CGMCC 1.12195</strain>
    </source>
</reference>
<feature type="domain" description="Dipeptidylpeptidase IV N-terminal" evidence="3">
    <location>
        <begin position="123"/>
        <end position="469"/>
    </location>
</feature>
<dbReference type="InterPro" id="IPR001375">
    <property type="entry name" value="Peptidase_S9_cat"/>
</dbReference>
<dbReference type="InterPro" id="IPR050278">
    <property type="entry name" value="Serine_Prot_S9B/DPPIV"/>
</dbReference>
<organism evidence="4 5">
    <name type="scientific">Parapedobacter pyrenivorans</name>
    <dbReference type="NCBI Taxonomy" id="1305674"/>
    <lineage>
        <taxon>Bacteria</taxon>
        <taxon>Pseudomonadati</taxon>
        <taxon>Bacteroidota</taxon>
        <taxon>Sphingobacteriia</taxon>
        <taxon>Sphingobacteriales</taxon>
        <taxon>Sphingobacteriaceae</taxon>
        <taxon>Parapedobacter</taxon>
    </lineage>
</organism>
<dbReference type="Gene3D" id="2.140.10.30">
    <property type="entry name" value="Dipeptidylpeptidase IV, N-terminal domain"/>
    <property type="match status" value="1"/>
</dbReference>
<proteinExistence type="predicted"/>
<dbReference type="InterPro" id="IPR029058">
    <property type="entry name" value="AB_hydrolase_fold"/>
</dbReference>
<dbReference type="EMBL" id="BMER01000001">
    <property type="protein sequence ID" value="GGG76310.1"/>
    <property type="molecule type" value="Genomic_DNA"/>
</dbReference>
<comment type="caution">
    <text evidence="4">The sequence shown here is derived from an EMBL/GenBank/DDBJ whole genome shotgun (WGS) entry which is preliminary data.</text>
</comment>
<dbReference type="GO" id="GO:0006508">
    <property type="term" value="P:proteolysis"/>
    <property type="evidence" value="ECO:0007669"/>
    <property type="project" value="InterPro"/>
</dbReference>
<dbReference type="PANTHER" id="PTHR11731">
    <property type="entry name" value="PROTEASE FAMILY S9B,C DIPEPTIDYL-PEPTIDASE IV-RELATED"/>
    <property type="match status" value="1"/>
</dbReference>
<dbReference type="InterPro" id="IPR002469">
    <property type="entry name" value="Peptidase_S9B_N"/>
</dbReference>
<dbReference type="Pfam" id="PF00326">
    <property type="entry name" value="Peptidase_S9"/>
    <property type="match status" value="1"/>
</dbReference>
<gene>
    <name evidence="4" type="ORF">GCM10007415_05100</name>
</gene>
<dbReference type="Proteomes" id="UP000660862">
    <property type="component" value="Unassembled WGS sequence"/>
</dbReference>
<keyword evidence="5" id="KW-1185">Reference proteome</keyword>
<dbReference type="Gene3D" id="3.40.50.1820">
    <property type="entry name" value="alpha/beta hydrolase"/>
    <property type="match status" value="1"/>
</dbReference>
<protein>
    <submittedName>
        <fullName evidence="4">Peptidase</fullName>
    </submittedName>
</protein>
<feature type="domain" description="Peptidase S9 prolyl oligopeptidase catalytic" evidence="2">
    <location>
        <begin position="556"/>
        <end position="742"/>
    </location>
</feature>